<keyword evidence="2" id="KW-0812">Transmembrane</keyword>
<dbReference type="InterPro" id="IPR001646">
    <property type="entry name" value="5peptide_repeat"/>
</dbReference>
<proteinExistence type="predicted"/>
<feature type="transmembrane region" description="Helical" evidence="2">
    <location>
        <begin position="21"/>
        <end position="39"/>
    </location>
</feature>
<dbReference type="RefSeq" id="WP_413273170.1">
    <property type="nucleotide sequence ID" value="NZ_JBHFNQ010000196.1"/>
</dbReference>
<evidence type="ECO:0000313" key="3">
    <source>
        <dbReference type="EMBL" id="MFB2880144.1"/>
    </source>
</evidence>
<dbReference type="PANTHER" id="PTHR47485">
    <property type="entry name" value="THYLAKOID LUMENAL 17.4 KDA PROTEIN, CHLOROPLASTIC"/>
    <property type="match status" value="1"/>
</dbReference>
<sequence>MARINHKEISLYEEAKAGFSSLIKQTVQVGAGFLLMLLVTGGKPPAFTVALSVVGGIAFVAWSEQKRLTNPKTVPSDNNSASDQFATESKQLLEADTENLAELVKIAGFNPAEDLVGANCFGAKAVGCNMRRFNLSDADLSHADLSRADLSFANLSNAKLIQAKLSRAELNYCNLSNALLMDADLSHADFRNANLSGADLINADLSNAYLEGADLSGANLASAKVEKAVFGKNAGISEADKSDLEKRGAIFPQDISNAVKV</sequence>
<name>A0ABV4XBG4_9CYAN</name>
<keyword evidence="2" id="KW-1133">Transmembrane helix</keyword>
<evidence type="ECO:0000313" key="4">
    <source>
        <dbReference type="Proteomes" id="UP001576774"/>
    </source>
</evidence>
<dbReference type="PANTHER" id="PTHR47485:SF1">
    <property type="entry name" value="THYLAKOID LUMENAL 17.4 KDA PROTEIN, CHLOROPLASTIC"/>
    <property type="match status" value="1"/>
</dbReference>
<keyword evidence="1" id="KW-0677">Repeat</keyword>
<feature type="transmembrane region" description="Helical" evidence="2">
    <location>
        <begin position="45"/>
        <end position="62"/>
    </location>
</feature>
<dbReference type="Pfam" id="PF00805">
    <property type="entry name" value="Pentapeptide"/>
    <property type="match status" value="2"/>
</dbReference>
<comment type="caution">
    <text evidence="3">The sequence shown here is derived from an EMBL/GenBank/DDBJ whole genome shotgun (WGS) entry which is preliminary data.</text>
</comment>
<keyword evidence="4" id="KW-1185">Reference proteome</keyword>
<dbReference type="Proteomes" id="UP001576774">
    <property type="component" value="Unassembled WGS sequence"/>
</dbReference>
<dbReference type="SUPFAM" id="SSF141571">
    <property type="entry name" value="Pentapeptide repeat-like"/>
    <property type="match status" value="1"/>
</dbReference>
<keyword evidence="2" id="KW-0472">Membrane</keyword>
<dbReference type="EMBL" id="JBHFNQ010000196">
    <property type="protein sequence ID" value="MFB2880144.1"/>
    <property type="molecule type" value="Genomic_DNA"/>
</dbReference>
<organism evidence="3 4">
    <name type="scientific">Floridaenema aerugineum BLCC-F46</name>
    <dbReference type="NCBI Taxonomy" id="3153654"/>
    <lineage>
        <taxon>Bacteria</taxon>
        <taxon>Bacillati</taxon>
        <taxon>Cyanobacteriota</taxon>
        <taxon>Cyanophyceae</taxon>
        <taxon>Oscillatoriophycideae</taxon>
        <taxon>Aerosakkonematales</taxon>
        <taxon>Aerosakkonemataceae</taxon>
        <taxon>Floridanema</taxon>
        <taxon>Floridanema aerugineum</taxon>
    </lineage>
</organism>
<gene>
    <name evidence="3" type="ORF">ACE1CC_25115</name>
</gene>
<evidence type="ECO:0000256" key="2">
    <source>
        <dbReference type="SAM" id="Phobius"/>
    </source>
</evidence>
<dbReference type="Gene3D" id="2.160.20.80">
    <property type="entry name" value="E3 ubiquitin-protein ligase SopA"/>
    <property type="match status" value="1"/>
</dbReference>
<reference evidence="3 4" key="1">
    <citation type="submission" date="2024-09" db="EMBL/GenBank/DDBJ databases">
        <title>Floridaenema gen nov. (Aerosakkonemataceae, Aerosakkonematales ord. nov., Cyanobacteria) from benthic tropical and subtropical fresh waters, with the description of four new species.</title>
        <authorList>
            <person name="Moretto J.A."/>
            <person name="Berthold D.E."/>
            <person name="Lefler F.W."/>
            <person name="Huang I.-S."/>
            <person name="Laughinghouse H. IV."/>
        </authorList>
    </citation>
    <scope>NUCLEOTIDE SEQUENCE [LARGE SCALE GENOMIC DNA]</scope>
    <source>
        <strain evidence="3 4">BLCC-F46</strain>
    </source>
</reference>
<protein>
    <submittedName>
        <fullName evidence="3">Pentapeptide repeat-containing protein</fullName>
    </submittedName>
</protein>
<accession>A0ABV4XBG4</accession>
<evidence type="ECO:0000256" key="1">
    <source>
        <dbReference type="ARBA" id="ARBA00022737"/>
    </source>
</evidence>